<evidence type="ECO:0000256" key="1">
    <source>
        <dbReference type="SAM" id="Coils"/>
    </source>
</evidence>
<gene>
    <name evidence="2" type="ORF">LAD73_02185</name>
</gene>
<dbReference type="NCBIfam" id="NF045995">
    <property type="entry name" value="MAG0865_DivIVA"/>
    <property type="match status" value="1"/>
</dbReference>
<keyword evidence="3" id="KW-1185">Reference proteome</keyword>
<dbReference type="Proteomes" id="UP000772186">
    <property type="component" value="Unassembled WGS sequence"/>
</dbReference>
<evidence type="ECO:0000313" key="3">
    <source>
        <dbReference type="Proteomes" id="UP000772186"/>
    </source>
</evidence>
<dbReference type="Gene3D" id="6.10.250.660">
    <property type="match status" value="1"/>
</dbReference>
<organism evidence="2 3">
    <name type="scientific">Mycoplasma tauri</name>
    <dbReference type="NCBI Taxonomy" id="547987"/>
    <lineage>
        <taxon>Bacteria</taxon>
        <taxon>Bacillati</taxon>
        <taxon>Mycoplasmatota</taxon>
        <taxon>Mollicutes</taxon>
        <taxon>Mycoplasmataceae</taxon>
        <taxon>Mycoplasma</taxon>
    </lineage>
</organism>
<sequence length="81" mass="9784">MNLEIKDRIKNIKFSRELNGYSVPEVNEFLNNIYDYILELEKNNDILNDEIRKTISRHQNEITELQNENILLKNSKRYAEK</sequence>
<name>A0A953NCU7_9MOLU</name>
<proteinExistence type="predicted"/>
<reference evidence="2 3" key="1">
    <citation type="submission" date="2021-09" db="EMBL/GenBank/DDBJ databases">
        <title>WGS of Mycoplasma sp. Zaradi2 strains.</title>
        <authorList>
            <person name="Spergser J."/>
        </authorList>
    </citation>
    <scope>NUCLEOTIDE SEQUENCE [LARGE SCALE GENOMIC DNA]</scope>
    <source>
        <strain evidence="2 3">1331</strain>
    </source>
</reference>
<evidence type="ECO:0000313" key="2">
    <source>
        <dbReference type="EMBL" id="MBZ4195516.1"/>
    </source>
</evidence>
<protein>
    <submittedName>
        <fullName evidence="2">DivIVA domain-containing protein</fullName>
    </submittedName>
</protein>
<dbReference type="RefSeq" id="WP_205517415.1">
    <property type="nucleotide sequence ID" value="NZ_CP070479.1"/>
</dbReference>
<keyword evidence="1" id="KW-0175">Coiled coil</keyword>
<dbReference type="Pfam" id="PF05103">
    <property type="entry name" value="DivIVA"/>
    <property type="match status" value="1"/>
</dbReference>
<feature type="coiled-coil region" evidence="1">
    <location>
        <begin position="37"/>
        <end position="75"/>
    </location>
</feature>
<accession>A0A953NCU7</accession>
<dbReference type="InterPro" id="IPR007793">
    <property type="entry name" value="DivIVA_fam"/>
</dbReference>
<dbReference type="AlphaFoldDB" id="A0A953NCU7"/>
<dbReference type="EMBL" id="JAIQBY010000023">
    <property type="protein sequence ID" value="MBZ4195516.1"/>
    <property type="molecule type" value="Genomic_DNA"/>
</dbReference>
<comment type="caution">
    <text evidence="2">The sequence shown here is derived from an EMBL/GenBank/DDBJ whole genome shotgun (WGS) entry which is preliminary data.</text>
</comment>